<dbReference type="Proteomes" id="UP000001844">
    <property type="component" value="Chromosome"/>
</dbReference>
<name>D5C115_NITHN</name>
<dbReference type="AlphaFoldDB" id="D5C115"/>
<accession>D5C115</accession>
<reference evidence="2" key="1">
    <citation type="submission" date="2010-04" db="EMBL/GenBank/DDBJ databases">
        <title>Complete genome sequence of Nitrosococcus halophilus Nc4, a salt-adapted, aerobic obligate ammonia-oxidizing sulfur purple bacterium.</title>
        <authorList>
            <consortium name="US DOE Joint Genome Institute"/>
            <person name="Campbell M.A."/>
            <person name="Malfatti S.A."/>
            <person name="Chain P.S.G."/>
            <person name="Heidelberg J.F."/>
            <person name="Ward B.B."/>
            <person name="Klotz M.G."/>
        </authorList>
    </citation>
    <scope>NUCLEOTIDE SEQUENCE [LARGE SCALE GENOMIC DNA]</scope>
    <source>
        <strain evidence="2">Nc4</strain>
    </source>
</reference>
<proteinExistence type="predicted"/>
<dbReference type="KEGG" id="nhl:Nhal_1421"/>
<sequence>MRANLIKVFCFSSGIPLVLLLGCTSTDPVRVEQDFGNSVRNMIQAQIYDPEAARNPPVEPPAALDGAKAGEALKEYRQDVGKPSKVEKELPLNILIGQ</sequence>
<dbReference type="HOGENOM" id="CLU_2330867_0_0_6"/>
<evidence type="ECO:0000313" key="1">
    <source>
        <dbReference type="EMBL" id="ADE14572.1"/>
    </source>
</evidence>
<protein>
    <recommendedName>
        <fullName evidence="3">Lipoprotein</fullName>
    </recommendedName>
</protein>
<organism evidence="1 2">
    <name type="scientific">Nitrosococcus halophilus (strain Nc4)</name>
    <dbReference type="NCBI Taxonomy" id="472759"/>
    <lineage>
        <taxon>Bacteria</taxon>
        <taxon>Pseudomonadati</taxon>
        <taxon>Pseudomonadota</taxon>
        <taxon>Gammaproteobacteria</taxon>
        <taxon>Chromatiales</taxon>
        <taxon>Chromatiaceae</taxon>
        <taxon>Nitrosococcus</taxon>
    </lineage>
</organism>
<gene>
    <name evidence="1" type="ordered locus">Nhal_1421</name>
</gene>
<dbReference type="OrthoDB" id="6369245at2"/>
<dbReference type="EMBL" id="CP001798">
    <property type="protein sequence ID" value="ADE14572.1"/>
    <property type="molecule type" value="Genomic_DNA"/>
</dbReference>
<evidence type="ECO:0008006" key="3">
    <source>
        <dbReference type="Google" id="ProtNLM"/>
    </source>
</evidence>
<dbReference type="RefSeq" id="WP_013032463.1">
    <property type="nucleotide sequence ID" value="NC_013960.1"/>
</dbReference>
<evidence type="ECO:0000313" key="2">
    <source>
        <dbReference type="Proteomes" id="UP000001844"/>
    </source>
</evidence>
<dbReference type="STRING" id="472759.Nhal_1421"/>
<dbReference type="PROSITE" id="PS51257">
    <property type="entry name" value="PROKAR_LIPOPROTEIN"/>
    <property type="match status" value="1"/>
</dbReference>
<keyword evidence="2" id="KW-1185">Reference proteome</keyword>